<dbReference type="EMBL" id="UINC01169150">
    <property type="protein sequence ID" value="SVD72543.1"/>
    <property type="molecule type" value="Genomic_DNA"/>
</dbReference>
<keyword evidence="1" id="KW-0285">Flavoprotein</keyword>
<dbReference type="AlphaFoldDB" id="A0A382XNI0"/>
<dbReference type="PANTHER" id="PTHR11632:SF51">
    <property type="entry name" value="SUCCINATE DEHYDROGENASE [UBIQUINONE] FLAVOPROTEIN SUBUNIT, MITOCHONDRIAL"/>
    <property type="match status" value="1"/>
</dbReference>
<dbReference type="InterPro" id="IPR003953">
    <property type="entry name" value="FAD-dep_OxRdtase_2_FAD-bd"/>
</dbReference>
<accession>A0A382XNI0</accession>
<organism evidence="4">
    <name type="scientific">marine metagenome</name>
    <dbReference type="NCBI Taxonomy" id="408172"/>
    <lineage>
        <taxon>unclassified sequences</taxon>
        <taxon>metagenomes</taxon>
        <taxon>ecological metagenomes</taxon>
    </lineage>
</organism>
<name>A0A382XNI0_9ZZZZ</name>
<reference evidence="4" key="1">
    <citation type="submission" date="2018-05" db="EMBL/GenBank/DDBJ databases">
        <authorList>
            <person name="Lanie J.A."/>
            <person name="Ng W.-L."/>
            <person name="Kazmierczak K.M."/>
            <person name="Andrzejewski T.M."/>
            <person name="Davidsen T.M."/>
            <person name="Wayne K.J."/>
            <person name="Tettelin H."/>
            <person name="Glass J.I."/>
            <person name="Rusch D."/>
            <person name="Podicherti R."/>
            <person name="Tsui H.-C.T."/>
            <person name="Winkler M.E."/>
        </authorList>
    </citation>
    <scope>NUCLEOTIDE SEQUENCE</scope>
</reference>
<dbReference type="InterPro" id="IPR030664">
    <property type="entry name" value="SdhA/FrdA/AprA"/>
</dbReference>
<dbReference type="GO" id="GO:0016491">
    <property type="term" value="F:oxidoreductase activity"/>
    <property type="evidence" value="ECO:0007669"/>
    <property type="project" value="UniProtKB-KW"/>
</dbReference>
<keyword evidence="2" id="KW-0560">Oxidoreductase</keyword>
<dbReference type="Pfam" id="PF00890">
    <property type="entry name" value="FAD_binding_2"/>
    <property type="match status" value="1"/>
</dbReference>
<protein>
    <recommendedName>
        <fullName evidence="3">FAD-dependent oxidoreductase 2 FAD-binding domain-containing protein</fullName>
    </recommendedName>
</protein>
<evidence type="ECO:0000313" key="4">
    <source>
        <dbReference type="EMBL" id="SVD72543.1"/>
    </source>
</evidence>
<evidence type="ECO:0000259" key="3">
    <source>
        <dbReference type="Pfam" id="PF00890"/>
    </source>
</evidence>
<dbReference type="SUPFAM" id="SSF51905">
    <property type="entry name" value="FAD/NAD(P)-binding domain"/>
    <property type="match status" value="1"/>
</dbReference>
<dbReference type="InterPro" id="IPR036188">
    <property type="entry name" value="FAD/NAD-bd_sf"/>
</dbReference>
<gene>
    <name evidence="4" type="ORF">METZ01_LOCUS425397</name>
</gene>
<feature type="non-terminal residue" evidence="4">
    <location>
        <position position="52"/>
    </location>
</feature>
<dbReference type="Gene3D" id="3.50.50.60">
    <property type="entry name" value="FAD/NAD(P)-binding domain"/>
    <property type="match status" value="1"/>
</dbReference>
<evidence type="ECO:0000256" key="1">
    <source>
        <dbReference type="ARBA" id="ARBA00022630"/>
    </source>
</evidence>
<sequence>MDHSDIQTIEHDVLVVGAGGAGIRAAIECADKGLSTGIISKSLLGKAHTVMA</sequence>
<evidence type="ECO:0000256" key="2">
    <source>
        <dbReference type="ARBA" id="ARBA00023002"/>
    </source>
</evidence>
<feature type="domain" description="FAD-dependent oxidoreductase 2 FAD-binding" evidence="3">
    <location>
        <begin position="12"/>
        <end position="52"/>
    </location>
</feature>
<dbReference type="PANTHER" id="PTHR11632">
    <property type="entry name" value="SUCCINATE DEHYDROGENASE 2 FLAVOPROTEIN SUBUNIT"/>
    <property type="match status" value="1"/>
</dbReference>
<proteinExistence type="predicted"/>